<dbReference type="AlphaFoldDB" id="A0A381SM41"/>
<reference evidence="1" key="1">
    <citation type="submission" date="2018-05" db="EMBL/GenBank/DDBJ databases">
        <authorList>
            <person name="Lanie J.A."/>
            <person name="Ng W.-L."/>
            <person name="Kazmierczak K.M."/>
            <person name="Andrzejewski T.M."/>
            <person name="Davidsen T.M."/>
            <person name="Wayne K.J."/>
            <person name="Tettelin H."/>
            <person name="Glass J.I."/>
            <person name="Rusch D."/>
            <person name="Podicherti R."/>
            <person name="Tsui H.-C.T."/>
            <person name="Winkler M.E."/>
        </authorList>
    </citation>
    <scope>NUCLEOTIDE SEQUENCE</scope>
</reference>
<proteinExistence type="predicted"/>
<evidence type="ECO:0000313" key="1">
    <source>
        <dbReference type="EMBL" id="SVA05110.1"/>
    </source>
</evidence>
<sequence>MLVLKTLIETVLQAEIAVTIWKE</sequence>
<name>A0A381SM41_9ZZZZ</name>
<organism evidence="1">
    <name type="scientific">marine metagenome</name>
    <dbReference type="NCBI Taxonomy" id="408172"/>
    <lineage>
        <taxon>unclassified sequences</taxon>
        <taxon>metagenomes</taxon>
        <taxon>ecological metagenomes</taxon>
    </lineage>
</organism>
<accession>A0A381SM41</accession>
<protein>
    <submittedName>
        <fullName evidence="1">Uncharacterized protein</fullName>
    </submittedName>
</protein>
<dbReference type="EMBL" id="UINC01003301">
    <property type="protein sequence ID" value="SVA05110.1"/>
    <property type="molecule type" value="Genomic_DNA"/>
</dbReference>
<gene>
    <name evidence="1" type="ORF">METZ01_LOCUS57964</name>
</gene>